<proteinExistence type="inferred from homology"/>
<evidence type="ECO:0000256" key="3">
    <source>
        <dbReference type="ARBA" id="ARBA00022670"/>
    </source>
</evidence>
<dbReference type="AlphaFoldDB" id="A0A843Z359"/>
<dbReference type="Pfam" id="PF00574">
    <property type="entry name" value="CLP_protease"/>
    <property type="match status" value="1"/>
</dbReference>
<accession>A0A843Z359</accession>
<dbReference type="InterPro" id="IPR023562">
    <property type="entry name" value="ClpP/TepA"/>
</dbReference>
<dbReference type="InterPro" id="IPR029045">
    <property type="entry name" value="ClpP/crotonase-like_dom_sf"/>
</dbReference>
<protein>
    <recommendedName>
        <fullName evidence="6">ATP-dependent Clp protease proteolytic subunit</fullName>
    </recommendedName>
</protein>
<dbReference type="PANTHER" id="PTHR10381:SF70">
    <property type="entry name" value="ATP-DEPENDENT CLP PROTEASE PROTEOLYTIC SUBUNIT"/>
    <property type="match status" value="1"/>
</dbReference>
<keyword evidence="5" id="KW-0720">Serine protease</keyword>
<dbReference type="PRINTS" id="PR00127">
    <property type="entry name" value="CLPPROTEASEP"/>
</dbReference>
<dbReference type="GO" id="GO:0051117">
    <property type="term" value="F:ATPase binding"/>
    <property type="evidence" value="ECO:0007669"/>
    <property type="project" value="TreeGrafter"/>
</dbReference>
<name>A0A843Z359_LEUME</name>
<keyword evidence="4" id="KW-0378">Hydrolase</keyword>
<dbReference type="InterPro" id="IPR001907">
    <property type="entry name" value="ClpP"/>
</dbReference>
<dbReference type="CDD" id="cd07016">
    <property type="entry name" value="S14_ClpP_1"/>
    <property type="match status" value="1"/>
</dbReference>
<dbReference type="PANTHER" id="PTHR10381">
    <property type="entry name" value="ATP-DEPENDENT CLP PROTEASE PROTEOLYTIC SUBUNIT"/>
    <property type="match status" value="1"/>
</dbReference>
<evidence type="ECO:0000256" key="6">
    <source>
        <dbReference type="RuleBase" id="RU003567"/>
    </source>
</evidence>
<dbReference type="GO" id="GO:0004252">
    <property type="term" value="F:serine-type endopeptidase activity"/>
    <property type="evidence" value="ECO:0007669"/>
    <property type="project" value="InterPro"/>
</dbReference>
<evidence type="ECO:0000256" key="2">
    <source>
        <dbReference type="ARBA" id="ARBA00022490"/>
    </source>
</evidence>
<dbReference type="EMBL" id="WIPA01000013">
    <property type="protein sequence ID" value="MQR27245.1"/>
    <property type="molecule type" value="Genomic_DNA"/>
</dbReference>
<keyword evidence="2" id="KW-0963">Cytoplasm</keyword>
<dbReference type="GO" id="GO:0006515">
    <property type="term" value="P:protein quality control for misfolded or incompletely synthesized proteins"/>
    <property type="evidence" value="ECO:0007669"/>
    <property type="project" value="TreeGrafter"/>
</dbReference>
<dbReference type="SUPFAM" id="SSF52096">
    <property type="entry name" value="ClpP/crotonase"/>
    <property type="match status" value="1"/>
</dbReference>
<dbReference type="GO" id="GO:0004176">
    <property type="term" value="F:ATP-dependent peptidase activity"/>
    <property type="evidence" value="ECO:0007669"/>
    <property type="project" value="InterPro"/>
</dbReference>
<gene>
    <name evidence="7" type="ORF">GFV13_08215</name>
</gene>
<keyword evidence="3 7" id="KW-0645">Protease</keyword>
<dbReference type="RefSeq" id="WP_153245425.1">
    <property type="nucleotide sequence ID" value="NZ_CP103383.1"/>
</dbReference>
<comment type="similarity">
    <text evidence="1 6">Belongs to the peptidase S14 family.</text>
</comment>
<dbReference type="Proteomes" id="UP000469952">
    <property type="component" value="Unassembled WGS sequence"/>
</dbReference>
<comment type="caution">
    <text evidence="7">The sequence shown here is derived from an EMBL/GenBank/DDBJ whole genome shotgun (WGS) entry which is preliminary data.</text>
</comment>
<organism evidence="7 8">
    <name type="scientific">Leuconostoc mesenteroides</name>
    <dbReference type="NCBI Taxonomy" id="1245"/>
    <lineage>
        <taxon>Bacteria</taxon>
        <taxon>Bacillati</taxon>
        <taxon>Bacillota</taxon>
        <taxon>Bacilli</taxon>
        <taxon>Lactobacillales</taxon>
        <taxon>Lactobacillaceae</taxon>
        <taxon>Leuconostoc</taxon>
    </lineage>
</organism>
<evidence type="ECO:0000256" key="1">
    <source>
        <dbReference type="ARBA" id="ARBA00007039"/>
    </source>
</evidence>
<dbReference type="NCBIfam" id="NF045542">
    <property type="entry name" value="Clp_rel_HeadMat"/>
    <property type="match status" value="1"/>
</dbReference>
<evidence type="ECO:0000256" key="4">
    <source>
        <dbReference type="ARBA" id="ARBA00022801"/>
    </source>
</evidence>
<evidence type="ECO:0000313" key="8">
    <source>
        <dbReference type="Proteomes" id="UP000469952"/>
    </source>
</evidence>
<dbReference type="Gene3D" id="3.90.226.10">
    <property type="entry name" value="2-enoyl-CoA Hydratase, Chain A, domain 1"/>
    <property type="match status" value="1"/>
</dbReference>
<evidence type="ECO:0000256" key="5">
    <source>
        <dbReference type="ARBA" id="ARBA00022825"/>
    </source>
</evidence>
<evidence type="ECO:0000313" key="7">
    <source>
        <dbReference type="EMBL" id="MQR27245.1"/>
    </source>
</evidence>
<reference evidence="7 8" key="1">
    <citation type="submission" date="2019-10" db="EMBL/GenBank/DDBJ databases">
        <title>WGS of Leuconostoc mesenteroides.</title>
        <authorList>
            <person name="Melo Bolivar J."/>
            <person name="Marino-Ramirez L."/>
            <person name="Villamil Diaz L.M."/>
        </authorList>
    </citation>
    <scope>NUCLEOTIDE SEQUENCE [LARGE SCALE GENOMIC DNA]</scope>
    <source>
        <strain evidence="7 8">M11</strain>
    </source>
</reference>
<sequence length="235" mass="25545">MKLDIKGMITNDDDAEIYRDWLGMTVTSPTDILGNLPTDGSDLEIGINSGGGEVDAANEIYTALRNYPGKVITQIESSAYSAASIIAMAGDTIQISPVAQLMIHNASTYAGGNHNDLDKTSNALKSTDKAIAKAYSVKTGRPVDEFLALMDKETWINADDALELGLVDEVMTFEKEPVTNSVNNVLPRKVINRIKDLVDENQKLKTNATDGQPSEHDKLVQAKLAILRKQGEKHD</sequence>
<dbReference type="GO" id="GO:0009368">
    <property type="term" value="C:endopeptidase Clp complex"/>
    <property type="evidence" value="ECO:0007669"/>
    <property type="project" value="TreeGrafter"/>
</dbReference>